<dbReference type="InterPro" id="IPR003660">
    <property type="entry name" value="HAMP_dom"/>
</dbReference>
<evidence type="ECO:0000256" key="5">
    <source>
        <dbReference type="ARBA" id="ARBA00022777"/>
    </source>
</evidence>
<feature type="compositionally biased region" description="Low complexity" evidence="8">
    <location>
        <begin position="562"/>
        <end position="586"/>
    </location>
</feature>
<feature type="transmembrane region" description="Helical" evidence="9">
    <location>
        <begin position="491"/>
        <end position="517"/>
    </location>
</feature>
<dbReference type="AlphaFoldDB" id="A0A9D7E1R2"/>
<dbReference type="SMART" id="SM00220">
    <property type="entry name" value="S_TKc"/>
    <property type="match status" value="1"/>
</dbReference>
<feature type="region of interest" description="Disordered" evidence="8">
    <location>
        <begin position="562"/>
        <end position="593"/>
    </location>
</feature>
<comment type="caution">
    <text evidence="12">The sequence shown here is derived from an EMBL/GenBank/DDBJ whole genome shotgun (WGS) entry which is preliminary data.</text>
</comment>
<evidence type="ECO:0000256" key="1">
    <source>
        <dbReference type="ARBA" id="ARBA00012513"/>
    </source>
</evidence>
<feature type="transmembrane region" description="Helical" evidence="9">
    <location>
        <begin position="334"/>
        <end position="353"/>
    </location>
</feature>
<evidence type="ECO:0000259" key="11">
    <source>
        <dbReference type="PROSITE" id="PS50885"/>
    </source>
</evidence>
<dbReference type="Gene3D" id="3.30.200.20">
    <property type="entry name" value="Phosphorylase Kinase, domain 1"/>
    <property type="match status" value="1"/>
</dbReference>
<dbReference type="GO" id="GO:0005524">
    <property type="term" value="F:ATP binding"/>
    <property type="evidence" value="ECO:0007669"/>
    <property type="project" value="UniProtKB-UniRule"/>
</dbReference>
<dbReference type="SUPFAM" id="SSF56112">
    <property type="entry name" value="Protein kinase-like (PK-like)"/>
    <property type="match status" value="1"/>
</dbReference>
<dbReference type="Pfam" id="PF00672">
    <property type="entry name" value="HAMP"/>
    <property type="match status" value="1"/>
</dbReference>
<evidence type="ECO:0000256" key="8">
    <source>
        <dbReference type="SAM" id="MobiDB-lite"/>
    </source>
</evidence>
<dbReference type="GO" id="GO:0016020">
    <property type="term" value="C:membrane"/>
    <property type="evidence" value="ECO:0007669"/>
    <property type="project" value="InterPro"/>
</dbReference>
<keyword evidence="9" id="KW-0472">Membrane</keyword>
<evidence type="ECO:0000313" key="13">
    <source>
        <dbReference type="Proteomes" id="UP000807785"/>
    </source>
</evidence>
<dbReference type="SMART" id="SM00304">
    <property type="entry name" value="HAMP"/>
    <property type="match status" value="1"/>
</dbReference>
<dbReference type="PANTHER" id="PTHR43289:SF6">
    <property type="entry name" value="SERINE_THREONINE-PROTEIN KINASE NEKL-3"/>
    <property type="match status" value="1"/>
</dbReference>
<evidence type="ECO:0000256" key="9">
    <source>
        <dbReference type="SAM" id="Phobius"/>
    </source>
</evidence>
<dbReference type="Proteomes" id="UP000807785">
    <property type="component" value="Unassembled WGS sequence"/>
</dbReference>
<dbReference type="InterPro" id="IPR000719">
    <property type="entry name" value="Prot_kinase_dom"/>
</dbReference>
<dbReference type="GO" id="GO:0004674">
    <property type="term" value="F:protein serine/threonine kinase activity"/>
    <property type="evidence" value="ECO:0007669"/>
    <property type="project" value="UniProtKB-KW"/>
</dbReference>
<keyword evidence="6 7" id="KW-0067">ATP-binding</keyword>
<dbReference type="FunFam" id="1.10.510.10:FF:000021">
    <property type="entry name" value="Serine/threonine protein kinase"/>
    <property type="match status" value="1"/>
</dbReference>
<name>A0A9D7E1R2_9PROT</name>
<dbReference type="InterPro" id="IPR011009">
    <property type="entry name" value="Kinase-like_dom_sf"/>
</dbReference>
<evidence type="ECO:0000313" key="12">
    <source>
        <dbReference type="EMBL" id="MBK6972093.1"/>
    </source>
</evidence>
<keyword evidence="9" id="KW-1133">Transmembrane helix</keyword>
<reference evidence="12" key="1">
    <citation type="submission" date="2020-10" db="EMBL/GenBank/DDBJ databases">
        <title>Connecting structure to function with the recovery of over 1000 high-quality activated sludge metagenome-assembled genomes encoding full-length rRNA genes using long-read sequencing.</title>
        <authorList>
            <person name="Singleton C.M."/>
            <person name="Petriglieri F."/>
            <person name="Kristensen J.M."/>
            <person name="Kirkegaard R.H."/>
            <person name="Michaelsen T.Y."/>
            <person name="Andersen M.H."/>
            <person name="Karst S.M."/>
            <person name="Dueholm M.S."/>
            <person name="Nielsen P.H."/>
            <person name="Albertsen M."/>
        </authorList>
    </citation>
    <scope>NUCLEOTIDE SEQUENCE</scope>
    <source>
        <strain evidence="12">Bjer_18-Q3-R1-45_BAT3C.347</strain>
    </source>
</reference>
<evidence type="ECO:0000259" key="10">
    <source>
        <dbReference type="PROSITE" id="PS50011"/>
    </source>
</evidence>
<dbReference type="SUPFAM" id="SSF158472">
    <property type="entry name" value="HAMP domain-like"/>
    <property type="match status" value="1"/>
</dbReference>
<organism evidence="12 13">
    <name type="scientific">Candidatus Methylophosphatis roskildensis</name>
    <dbReference type="NCBI Taxonomy" id="2899263"/>
    <lineage>
        <taxon>Bacteria</taxon>
        <taxon>Pseudomonadati</taxon>
        <taxon>Pseudomonadota</taxon>
        <taxon>Betaproteobacteria</taxon>
        <taxon>Nitrosomonadales</taxon>
        <taxon>Sterolibacteriaceae</taxon>
        <taxon>Candidatus Methylophosphatis</taxon>
    </lineage>
</organism>
<keyword evidence="9" id="KW-0812">Transmembrane</keyword>
<feature type="region of interest" description="Disordered" evidence="8">
    <location>
        <begin position="1"/>
        <end position="35"/>
    </location>
</feature>
<feature type="domain" description="HAMP" evidence="11">
    <location>
        <begin position="514"/>
        <end position="566"/>
    </location>
</feature>
<dbReference type="EC" id="2.7.11.1" evidence="1"/>
<evidence type="ECO:0000256" key="6">
    <source>
        <dbReference type="ARBA" id="ARBA00022840"/>
    </source>
</evidence>
<dbReference type="InterPro" id="IPR017441">
    <property type="entry name" value="Protein_kinase_ATP_BS"/>
</dbReference>
<evidence type="ECO:0000256" key="4">
    <source>
        <dbReference type="ARBA" id="ARBA00022741"/>
    </source>
</evidence>
<dbReference type="Gene3D" id="6.10.340.10">
    <property type="match status" value="1"/>
</dbReference>
<evidence type="ECO:0000256" key="3">
    <source>
        <dbReference type="ARBA" id="ARBA00022679"/>
    </source>
</evidence>
<dbReference type="PROSITE" id="PS50011">
    <property type="entry name" value="PROTEIN_KINASE_DOM"/>
    <property type="match status" value="1"/>
</dbReference>
<feature type="binding site" evidence="7">
    <location>
        <position position="78"/>
    </location>
    <ligand>
        <name>ATP</name>
        <dbReference type="ChEBI" id="CHEBI:30616"/>
    </ligand>
</feature>
<keyword evidence="3" id="KW-0808">Transferase</keyword>
<proteinExistence type="predicted"/>
<feature type="domain" description="Protein kinase" evidence="10">
    <location>
        <begin position="49"/>
        <end position="309"/>
    </location>
</feature>
<dbReference type="Pfam" id="PF00069">
    <property type="entry name" value="Pkinase"/>
    <property type="match status" value="1"/>
</dbReference>
<keyword evidence="5 12" id="KW-0418">Kinase</keyword>
<dbReference type="PANTHER" id="PTHR43289">
    <property type="entry name" value="MITOGEN-ACTIVATED PROTEIN KINASE KINASE KINASE 20-RELATED"/>
    <property type="match status" value="1"/>
</dbReference>
<keyword evidence="4 7" id="KW-0547">Nucleotide-binding</keyword>
<evidence type="ECO:0000256" key="2">
    <source>
        <dbReference type="ARBA" id="ARBA00022527"/>
    </source>
</evidence>
<dbReference type="PROSITE" id="PS00107">
    <property type="entry name" value="PROTEIN_KINASE_ATP"/>
    <property type="match status" value="1"/>
</dbReference>
<dbReference type="GO" id="GO:0007165">
    <property type="term" value="P:signal transduction"/>
    <property type="evidence" value="ECO:0007669"/>
    <property type="project" value="InterPro"/>
</dbReference>
<sequence>MTDAPPPPPDDEDDDHTRIVPSSATLPGKRTTLPGTAATGAQVRQAGRYQILELIGRGGMATVFKAHDPSIGRTIAIKFLHASLCEDEQYRGRFLREARAAGILSHPSIATVHDVGEIEGRPYMAMELLEGDPLNDLMTGGTLFPVREVVEIGIQLGRALDYAHSKGIVHRDIKPANIIRLKGGNLIKVTDFGIAHMASSSMTQHTQMGDVLGTPQYMSPEQTLGQKIDGRSDLFSVGVVLYQLLTGLRPFDADSIVALMLKIAKDEPTPIVKLRNDVPPSLRRVVERCLSKQPDRRYQNGLELANALIQVIREIDDNASARQRPRIVSVRVKWTALMSLVVAAVMAVTATVVTKYQYAAMIGQVVDYGASLSRFIASQSAVPMLSEDWVSLDVFVQAVMKGQNFHAITVIDREGVVRAASDAAMAGQAYGKPAGESLGARAGGVGVQRIVVKGEEVLEFESPITFQGKEIGRVALDIPEKPLAHVARLSLVMMALLVISTIAAVALATFLIANWFAKPIKLLRESMAEIGKGRFDHRIGERRNDEFGLLYQAFDDMAQALQQNAAPPASAAEPEPSAAAQTAAPARPEGGAP</sequence>
<dbReference type="InterPro" id="IPR029151">
    <property type="entry name" value="Sensor-like_sf"/>
</dbReference>
<keyword evidence="2" id="KW-0723">Serine/threonine-protein kinase</keyword>
<dbReference type="SUPFAM" id="SSF103190">
    <property type="entry name" value="Sensory domain-like"/>
    <property type="match status" value="1"/>
</dbReference>
<dbReference type="Gene3D" id="1.10.510.10">
    <property type="entry name" value="Transferase(Phosphotransferase) domain 1"/>
    <property type="match status" value="1"/>
</dbReference>
<protein>
    <recommendedName>
        <fullName evidence="1">non-specific serine/threonine protein kinase</fullName>
        <ecNumber evidence="1">2.7.11.1</ecNumber>
    </recommendedName>
</protein>
<gene>
    <name evidence="12" type="ORF">IPH26_03780</name>
</gene>
<accession>A0A9D7E1R2</accession>
<dbReference type="EMBL" id="JADJEV010000002">
    <property type="protein sequence ID" value="MBK6972093.1"/>
    <property type="molecule type" value="Genomic_DNA"/>
</dbReference>
<dbReference type="CDD" id="cd14014">
    <property type="entry name" value="STKc_PknB_like"/>
    <property type="match status" value="1"/>
</dbReference>
<evidence type="ECO:0000256" key="7">
    <source>
        <dbReference type="PROSITE-ProRule" id="PRU10141"/>
    </source>
</evidence>
<dbReference type="CDD" id="cd06225">
    <property type="entry name" value="HAMP"/>
    <property type="match status" value="1"/>
</dbReference>
<dbReference type="PROSITE" id="PS50885">
    <property type="entry name" value="HAMP"/>
    <property type="match status" value="1"/>
</dbReference>